<comment type="caution">
    <text evidence="4">The sequence shown here is derived from an EMBL/GenBank/DDBJ whole genome shotgun (WGS) entry which is preliminary data.</text>
</comment>
<keyword evidence="2" id="KW-1133">Transmembrane helix</keyword>
<organism evidence="4 5">
    <name type="scientific">Georgfuchsia toluolica</name>
    <dbReference type="NCBI Taxonomy" id="424218"/>
    <lineage>
        <taxon>Bacteria</taxon>
        <taxon>Pseudomonadati</taxon>
        <taxon>Pseudomonadota</taxon>
        <taxon>Betaproteobacteria</taxon>
        <taxon>Nitrosomonadales</taxon>
        <taxon>Sterolibacteriaceae</taxon>
        <taxon>Georgfuchsia</taxon>
    </lineage>
</organism>
<dbReference type="AlphaFoldDB" id="A0A916J563"/>
<evidence type="ECO:0000313" key="4">
    <source>
        <dbReference type="EMBL" id="CAG4884161.1"/>
    </source>
</evidence>
<dbReference type="EMBL" id="CAJQUM010000001">
    <property type="protein sequence ID" value="CAG4884161.1"/>
    <property type="molecule type" value="Genomic_DNA"/>
</dbReference>
<dbReference type="Pfam" id="PF13727">
    <property type="entry name" value="CoA_binding_3"/>
    <property type="match status" value="1"/>
</dbReference>
<feature type="transmembrane region" description="Helical" evidence="2">
    <location>
        <begin position="21"/>
        <end position="38"/>
    </location>
</feature>
<evidence type="ECO:0000256" key="2">
    <source>
        <dbReference type="SAM" id="Phobius"/>
    </source>
</evidence>
<feature type="transmembrane region" description="Helical" evidence="2">
    <location>
        <begin position="58"/>
        <end position="76"/>
    </location>
</feature>
<dbReference type="RefSeq" id="WP_220636035.1">
    <property type="nucleotide sequence ID" value="NZ_CAJQUM010000001.1"/>
</dbReference>
<accession>A0A916J563</accession>
<evidence type="ECO:0000313" key="5">
    <source>
        <dbReference type="Proteomes" id="UP000742786"/>
    </source>
</evidence>
<dbReference type="CDD" id="cd05237">
    <property type="entry name" value="UDP_invert_4-6DH_SDR_e"/>
    <property type="match status" value="1"/>
</dbReference>
<dbReference type="InterPro" id="IPR051203">
    <property type="entry name" value="Polysaccharide_Synthase-Rel"/>
</dbReference>
<protein>
    <submittedName>
        <fullName evidence="4">Polysaccharide biosynthesis protein</fullName>
    </submittedName>
</protein>
<dbReference type="InterPro" id="IPR036291">
    <property type="entry name" value="NAD(P)-bd_dom_sf"/>
</dbReference>
<dbReference type="PANTHER" id="PTHR43318">
    <property type="entry name" value="UDP-N-ACETYLGLUCOSAMINE 4,6-DEHYDRATASE"/>
    <property type="match status" value="1"/>
</dbReference>
<evidence type="ECO:0000256" key="1">
    <source>
        <dbReference type="ARBA" id="ARBA00007430"/>
    </source>
</evidence>
<dbReference type="SUPFAM" id="SSF51735">
    <property type="entry name" value="NAD(P)-binding Rossmann-fold domains"/>
    <property type="match status" value="2"/>
</dbReference>
<keyword evidence="5" id="KW-1185">Reference proteome</keyword>
<feature type="transmembrane region" description="Helical" evidence="2">
    <location>
        <begin position="112"/>
        <end position="134"/>
    </location>
</feature>
<keyword evidence="2" id="KW-0812">Transmembrane</keyword>
<dbReference type="PANTHER" id="PTHR43318:SF1">
    <property type="entry name" value="POLYSACCHARIDE BIOSYNTHESIS PROTEIN EPSC-RELATED"/>
    <property type="match status" value="1"/>
</dbReference>
<feature type="transmembrane region" description="Helical" evidence="2">
    <location>
        <begin position="146"/>
        <end position="167"/>
    </location>
</feature>
<dbReference type="Proteomes" id="UP000742786">
    <property type="component" value="Unassembled WGS sequence"/>
</dbReference>
<gene>
    <name evidence="4" type="ORF">GTOL_12044</name>
</gene>
<name>A0A916J563_9PROT</name>
<feature type="transmembrane region" description="Helical" evidence="2">
    <location>
        <begin position="88"/>
        <end position="106"/>
    </location>
</feature>
<feature type="domain" description="Polysaccharide biosynthesis protein CapD-like" evidence="3">
    <location>
        <begin position="292"/>
        <end position="571"/>
    </location>
</feature>
<dbReference type="InterPro" id="IPR003869">
    <property type="entry name" value="Polysac_CapD-like"/>
</dbReference>
<sequence>MLGKVPQKYKQSLSWRTAAATLHDIAAAVLAWVTAYWLRFNFDIPVQYATSMTRTLFWVVGIQTIVFLAFGLYRGIWRFASIPDLRRIGLAAATSALAAPTVLFMLDRMEDVPRSVLVLDPILLLLIMGGSRFFYRAWKDGHLFSLQQLGATPVIILGAGAAAAALLRDLASDSRWRVVGLLDDDPAKAGLRLQGVTVLGPLAELSRHAKRLAVENAIVAMPSRTVGERRRAMEIAVEAGVSALTVPSMADVLSGKTAVSQIRNVELEDLLGRDQVQLDDAGLRGLLTGRVVMVTGAGGSIGSELCRQIAAFSPAKLVFYEASEFALYSIEQEFVQHFPRLAIVAVAGDVKDAATLEQAFSIHRPKVIFHAAAYKHVPLMEADNAWAAVRNNVFGTACVARAAIRHEVERFVLISTDKAVNPTNVMGASKRLAELACRALQEQSPLTCFVSVRFGNVLGSSGSVIPKFREQIEKGGPVTVTHPDIVRYFMLIPEAAQLVLQAGLMGKGGEIFVLDMGEPVKIADLARDMIRLSGFSEDEICIEFTGLRPGEKLFEELLADSETTLPTLNPKLRIACANETHEAEWLATLDTWLAVPVKPADEVKQELKQWVPEYMVSTRPAIL</sequence>
<keyword evidence="2" id="KW-0472">Membrane</keyword>
<dbReference type="Pfam" id="PF02719">
    <property type="entry name" value="Polysacc_synt_2"/>
    <property type="match status" value="1"/>
</dbReference>
<dbReference type="Gene3D" id="3.40.50.720">
    <property type="entry name" value="NAD(P)-binding Rossmann-like Domain"/>
    <property type="match status" value="2"/>
</dbReference>
<reference evidence="4" key="1">
    <citation type="submission" date="2021-04" db="EMBL/GenBank/DDBJ databases">
        <authorList>
            <person name="Hornung B."/>
        </authorList>
    </citation>
    <scope>NUCLEOTIDE SEQUENCE</scope>
    <source>
        <strain evidence="4">G5G6</strain>
    </source>
</reference>
<evidence type="ECO:0000259" key="3">
    <source>
        <dbReference type="Pfam" id="PF02719"/>
    </source>
</evidence>
<comment type="similarity">
    <text evidence="1">Belongs to the polysaccharide synthase family.</text>
</comment>
<proteinExistence type="inferred from homology"/>